<evidence type="ECO:0000256" key="7">
    <source>
        <dbReference type="RuleBase" id="RU000492"/>
    </source>
</evidence>
<keyword evidence="5 7" id="KW-0067">ATP-binding</keyword>
<evidence type="ECO:0000256" key="8">
    <source>
        <dbReference type="SAM" id="MobiDB-lite"/>
    </source>
</evidence>
<dbReference type="InterPro" id="IPR027417">
    <property type="entry name" value="P-loop_NTPase"/>
</dbReference>
<dbReference type="Gene3D" id="3.40.50.300">
    <property type="entry name" value="P-loop containing nucleotide triphosphate hydrolases"/>
    <property type="match status" value="2"/>
</dbReference>
<dbReference type="InterPro" id="IPR011545">
    <property type="entry name" value="DEAD/DEAH_box_helicase_dom"/>
</dbReference>
<comment type="similarity">
    <text evidence="7">Belongs to the DEAD box helicase family.</text>
</comment>
<dbReference type="InterPro" id="IPR001650">
    <property type="entry name" value="Helicase_C-like"/>
</dbReference>
<dbReference type="FunFam" id="3.40.50.300:FF:000892">
    <property type="entry name" value="probable ATP-dependent RNA helicase DDX49"/>
    <property type="match status" value="1"/>
</dbReference>
<evidence type="ECO:0000259" key="9">
    <source>
        <dbReference type="PROSITE" id="PS51192"/>
    </source>
</evidence>
<gene>
    <name evidence="12" type="ORF">BV898_03588</name>
</gene>
<dbReference type="InterPro" id="IPR014001">
    <property type="entry name" value="Helicase_ATP-bd"/>
</dbReference>
<dbReference type="GO" id="GO:0003676">
    <property type="term" value="F:nucleic acid binding"/>
    <property type="evidence" value="ECO:0007669"/>
    <property type="project" value="InterPro"/>
</dbReference>
<protein>
    <recommendedName>
        <fullName evidence="1">RNA helicase</fullName>
        <ecNumber evidence="1">3.6.4.13</ecNumber>
    </recommendedName>
</protein>
<dbReference type="InterPro" id="IPR000629">
    <property type="entry name" value="RNA-helicase_DEAD-box_CS"/>
</dbReference>
<comment type="caution">
    <text evidence="12">The sequence shown here is derived from an EMBL/GenBank/DDBJ whole genome shotgun (WGS) entry which is preliminary data.</text>
</comment>
<dbReference type="OrthoDB" id="10261904at2759"/>
<evidence type="ECO:0000259" key="10">
    <source>
        <dbReference type="PROSITE" id="PS51194"/>
    </source>
</evidence>
<evidence type="ECO:0000256" key="4">
    <source>
        <dbReference type="ARBA" id="ARBA00022806"/>
    </source>
</evidence>
<feature type="domain" description="Helicase C-terminal" evidence="10">
    <location>
        <begin position="231"/>
        <end position="379"/>
    </location>
</feature>
<dbReference type="GO" id="GO:0003724">
    <property type="term" value="F:RNA helicase activity"/>
    <property type="evidence" value="ECO:0007669"/>
    <property type="project" value="UniProtKB-EC"/>
</dbReference>
<keyword evidence="2 7" id="KW-0547">Nucleotide-binding</keyword>
<dbReference type="EC" id="3.6.4.13" evidence="1"/>
<evidence type="ECO:0000256" key="1">
    <source>
        <dbReference type="ARBA" id="ARBA00012552"/>
    </source>
</evidence>
<organism evidence="12 13">
    <name type="scientific">Hypsibius exemplaris</name>
    <name type="common">Freshwater tardigrade</name>
    <dbReference type="NCBI Taxonomy" id="2072580"/>
    <lineage>
        <taxon>Eukaryota</taxon>
        <taxon>Metazoa</taxon>
        <taxon>Ecdysozoa</taxon>
        <taxon>Tardigrada</taxon>
        <taxon>Eutardigrada</taxon>
        <taxon>Parachela</taxon>
        <taxon>Hypsibioidea</taxon>
        <taxon>Hypsibiidae</taxon>
        <taxon>Hypsibius</taxon>
    </lineage>
</organism>
<feature type="short sequence motif" description="Q motif" evidence="6">
    <location>
        <begin position="2"/>
        <end position="30"/>
    </location>
</feature>
<evidence type="ECO:0000256" key="3">
    <source>
        <dbReference type="ARBA" id="ARBA00022801"/>
    </source>
</evidence>
<evidence type="ECO:0000256" key="6">
    <source>
        <dbReference type="PROSITE-ProRule" id="PRU00552"/>
    </source>
</evidence>
<evidence type="ECO:0000256" key="2">
    <source>
        <dbReference type="ARBA" id="ARBA00022741"/>
    </source>
</evidence>
<dbReference type="Pfam" id="PF00271">
    <property type="entry name" value="Helicase_C"/>
    <property type="match status" value="1"/>
</dbReference>
<dbReference type="EMBL" id="MTYJ01000017">
    <property type="protein sequence ID" value="OQV22414.1"/>
    <property type="molecule type" value="Genomic_DNA"/>
</dbReference>
<dbReference type="CDD" id="cd18787">
    <property type="entry name" value="SF2_C_DEAD"/>
    <property type="match status" value="1"/>
</dbReference>
<name>A0A1W0X4W7_HYPEX</name>
<keyword evidence="4 7" id="KW-0347">Helicase</keyword>
<dbReference type="InterPro" id="IPR050079">
    <property type="entry name" value="DEAD_box_RNA_helicase"/>
</dbReference>
<proteinExistence type="inferred from homology"/>
<sequence>MAGFADLGLHEWLVTQCDTIGLRAPTDVQKLCIPATLQGRDCIGCAKTGSGKTAAFALPILQKLSEDPYGIFALVLTPTRELAHQIFEQFQALGKPIGLRVSIVIGGMSLLDQGAELTQRPHIIIATPGRLADHLRSSSNLSLKRVKFLVMDEADRLLVNNFSVDLGQILAALPVKRQTLLFSATMTDTLKDVQGMAMSDPFIFDMNSDVATVDELDQRFILTPAAVKDAYLVNIVQQFFEDNPRSLIMVFVQTCKQCQILVMALRSLGFSCAGLHSSMQQKDRLSALSRFKSHNVRVLISTDVGSRGLDIPKVDLVINHNVPSVSKDYIHRVGRTARARKTGLAITLVTQFDVRLIHAIEEMIGTKLKEYPFDESQIQASLNEVELATREAGITLDEEDFDERRQINKRKDAMLRQWQKEDESEEELTVESPKSKKKAKKAATLLPAKRRKNQKLPDED</sequence>
<dbReference type="SMART" id="SM00490">
    <property type="entry name" value="HELICc"/>
    <property type="match status" value="1"/>
</dbReference>
<evidence type="ECO:0000259" key="11">
    <source>
        <dbReference type="PROSITE" id="PS51195"/>
    </source>
</evidence>
<dbReference type="PROSITE" id="PS51195">
    <property type="entry name" value="Q_MOTIF"/>
    <property type="match status" value="1"/>
</dbReference>
<dbReference type="PROSITE" id="PS00039">
    <property type="entry name" value="DEAD_ATP_HELICASE"/>
    <property type="match status" value="1"/>
</dbReference>
<feature type="domain" description="Helicase ATP-binding" evidence="9">
    <location>
        <begin position="33"/>
        <end position="204"/>
    </location>
</feature>
<dbReference type="PROSITE" id="PS51192">
    <property type="entry name" value="HELICASE_ATP_BIND_1"/>
    <property type="match status" value="1"/>
</dbReference>
<keyword evidence="13" id="KW-1185">Reference proteome</keyword>
<feature type="region of interest" description="Disordered" evidence="8">
    <location>
        <begin position="417"/>
        <end position="460"/>
    </location>
</feature>
<dbReference type="Proteomes" id="UP000192578">
    <property type="component" value="Unassembled WGS sequence"/>
</dbReference>
<dbReference type="GO" id="GO:0005829">
    <property type="term" value="C:cytosol"/>
    <property type="evidence" value="ECO:0007669"/>
    <property type="project" value="TreeGrafter"/>
</dbReference>
<keyword evidence="3 7" id="KW-0378">Hydrolase</keyword>
<evidence type="ECO:0000256" key="5">
    <source>
        <dbReference type="ARBA" id="ARBA00022840"/>
    </source>
</evidence>
<evidence type="ECO:0000313" key="12">
    <source>
        <dbReference type="EMBL" id="OQV22414.1"/>
    </source>
</evidence>
<accession>A0A1W0X4W7</accession>
<dbReference type="SUPFAM" id="SSF52540">
    <property type="entry name" value="P-loop containing nucleoside triphosphate hydrolases"/>
    <property type="match status" value="1"/>
</dbReference>
<dbReference type="GO" id="GO:0005524">
    <property type="term" value="F:ATP binding"/>
    <property type="evidence" value="ECO:0007669"/>
    <property type="project" value="UniProtKB-KW"/>
</dbReference>
<dbReference type="SMART" id="SM00487">
    <property type="entry name" value="DEXDc"/>
    <property type="match status" value="1"/>
</dbReference>
<dbReference type="GO" id="GO:0016787">
    <property type="term" value="F:hydrolase activity"/>
    <property type="evidence" value="ECO:0007669"/>
    <property type="project" value="UniProtKB-KW"/>
</dbReference>
<dbReference type="PANTHER" id="PTHR47959:SF24">
    <property type="entry name" value="ATP-DEPENDENT RNA HELICASE"/>
    <property type="match status" value="1"/>
</dbReference>
<dbReference type="AlphaFoldDB" id="A0A1W0X4W7"/>
<dbReference type="InterPro" id="IPR014014">
    <property type="entry name" value="RNA_helicase_DEAD_Q_motif"/>
</dbReference>
<reference evidence="13" key="1">
    <citation type="submission" date="2017-01" db="EMBL/GenBank/DDBJ databases">
        <title>Comparative genomics of anhydrobiosis in the tardigrade Hypsibius dujardini.</title>
        <authorList>
            <person name="Yoshida Y."/>
            <person name="Koutsovoulos G."/>
            <person name="Laetsch D."/>
            <person name="Stevens L."/>
            <person name="Kumar S."/>
            <person name="Horikawa D."/>
            <person name="Ishino K."/>
            <person name="Komine S."/>
            <person name="Tomita M."/>
            <person name="Blaxter M."/>
            <person name="Arakawa K."/>
        </authorList>
    </citation>
    <scope>NUCLEOTIDE SEQUENCE [LARGE SCALE GENOMIC DNA]</scope>
    <source>
        <strain evidence="13">Z151</strain>
    </source>
</reference>
<dbReference type="PANTHER" id="PTHR47959">
    <property type="entry name" value="ATP-DEPENDENT RNA HELICASE RHLE-RELATED"/>
    <property type="match status" value="1"/>
</dbReference>
<dbReference type="PROSITE" id="PS51194">
    <property type="entry name" value="HELICASE_CTER"/>
    <property type="match status" value="1"/>
</dbReference>
<dbReference type="CDD" id="cd17955">
    <property type="entry name" value="DEADc_DDX49"/>
    <property type="match status" value="1"/>
</dbReference>
<evidence type="ECO:0000313" key="13">
    <source>
        <dbReference type="Proteomes" id="UP000192578"/>
    </source>
</evidence>
<dbReference type="Pfam" id="PF00270">
    <property type="entry name" value="DEAD"/>
    <property type="match status" value="1"/>
</dbReference>
<feature type="domain" description="DEAD-box RNA helicase Q" evidence="11">
    <location>
        <begin position="2"/>
        <end position="30"/>
    </location>
</feature>